<dbReference type="Proteomes" id="UP000007435">
    <property type="component" value="Chromosome"/>
</dbReference>
<dbReference type="InterPro" id="IPR000860">
    <property type="entry name" value="HemC"/>
</dbReference>
<evidence type="ECO:0000256" key="6">
    <source>
        <dbReference type="ARBA" id="ARBA00023244"/>
    </source>
</evidence>
<proteinExistence type="inferred from homology"/>
<comment type="similarity">
    <text evidence="3">Belongs to the HMBS family.</text>
</comment>
<evidence type="ECO:0000256" key="5">
    <source>
        <dbReference type="ARBA" id="ARBA00022679"/>
    </source>
</evidence>
<dbReference type="GO" id="GO:0004418">
    <property type="term" value="F:hydroxymethylbilane synthase activity"/>
    <property type="evidence" value="ECO:0007669"/>
    <property type="project" value="UniProtKB-UniRule"/>
</dbReference>
<dbReference type="STRING" id="649349.Lbys_0744"/>
<keyword evidence="5 11" id="KW-0808">Transferase</keyword>
<sequence length="300" mass="33221">MKIRIGTRVSLLAMWQANYIKSRLEAAGAETEIVGMETKGDKVLDVALSKIGSKGVFTEELEEKLLNGEIHIAVHSAKDMQSSLAEDFELIAFTEREYPGDVLVADRALDLSAPITIGTSSVRRIAFFKKHYPHIKLVNMRGNLQTRIQKMRSGQCDGLALAYAGVHRMEYDELIVHRFPLDQFIPPVGQGTVTVEIAKNLDENIKTFVKNTCNDENTYKCLQAERAFLKEMNGGCSIPVFGHATLEGEEILFKGGITNLEGTEEVSMEFRGTDPILLGQHAAEQVLQNGGAEILKQIRA</sequence>
<reference evidence="11 12" key="2">
    <citation type="journal article" date="2011" name="Stand. Genomic Sci.">
        <title>Complete genome sequence of Leadbetterella byssophila type strain (4M15).</title>
        <authorList>
            <person name="Abt B."/>
            <person name="Teshima H."/>
            <person name="Lucas S."/>
            <person name="Lapidus A."/>
            <person name="Del Rio T.G."/>
            <person name="Nolan M."/>
            <person name="Tice H."/>
            <person name="Cheng J.F."/>
            <person name="Pitluck S."/>
            <person name="Liolios K."/>
            <person name="Pagani I."/>
            <person name="Ivanova N."/>
            <person name="Mavromatis K."/>
            <person name="Pati A."/>
            <person name="Tapia R."/>
            <person name="Han C."/>
            <person name="Goodwin L."/>
            <person name="Chen A."/>
            <person name="Palaniappan K."/>
            <person name="Land M."/>
            <person name="Hauser L."/>
            <person name="Chang Y.J."/>
            <person name="Jeffries C.D."/>
            <person name="Rohde M."/>
            <person name="Goker M."/>
            <person name="Tindall B.J."/>
            <person name="Detter J.C."/>
            <person name="Woyke T."/>
            <person name="Bristow J."/>
            <person name="Eisen J.A."/>
            <person name="Markowitz V."/>
            <person name="Hugenholtz P."/>
            <person name="Klenk H.P."/>
            <person name="Kyrpides N.C."/>
        </authorList>
    </citation>
    <scope>NUCLEOTIDE SEQUENCE [LARGE SCALE GENOMIC DNA]</scope>
    <source>
        <strain evidence="12">DSM 17132 / JCM 16389 / KACC 11308 / NBRC 106382 / 4M15</strain>
    </source>
</reference>
<protein>
    <recommendedName>
        <fullName evidence="8">Hydroxymethylbilane synthase</fullName>
        <ecNumber evidence="8">2.5.1.61</ecNumber>
    </recommendedName>
</protein>
<dbReference type="Pfam" id="PF03900">
    <property type="entry name" value="Porphobil_deamC"/>
    <property type="match status" value="1"/>
</dbReference>
<dbReference type="PRINTS" id="PR00151">
    <property type="entry name" value="PORPHBDMNASE"/>
</dbReference>
<feature type="domain" description="Porphobilinogen deaminase N-terminal" evidence="9">
    <location>
        <begin position="3"/>
        <end position="201"/>
    </location>
</feature>
<dbReference type="PANTHER" id="PTHR11557:SF0">
    <property type="entry name" value="PORPHOBILINOGEN DEAMINASE"/>
    <property type="match status" value="1"/>
</dbReference>
<dbReference type="Gene3D" id="3.30.160.40">
    <property type="entry name" value="Porphobilinogen deaminase, C-terminal domain"/>
    <property type="match status" value="1"/>
</dbReference>
<reference key="1">
    <citation type="submission" date="2010-11" db="EMBL/GenBank/DDBJ databases">
        <title>The complete genome of Leadbetterella byssophila DSM 17132.</title>
        <authorList>
            <consortium name="US DOE Joint Genome Institute (JGI-PGF)"/>
            <person name="Lucas S."/>
            <person name="Copeland A."/>
            <person name="Lapidus A."/>
            <person name="Glavina del Rio T."/>
            <person name="Dalin E."/>
            <person name="Tice H."/>
            <person name="Bruce D."/>
            <person name="Goodwin L."/>
            <person name="Pitluck S."/>
            <person name="Kyrpides N."/>
            <person name="Mavromatis K."/>
            <person name="Ivanova N."/>
            <person name="Teshima H."/>
            <person name="Brettin T."/>
            <person name="Detter J.C."/>
            <person name="Han C."/>
            <person name="Tapia R."/>
            <person name="Land M."/>
            <person name="Hauser L."/>
            <person name="Markowitz V."/>
            <person name="Cheng J.-F."/>
            <person name="Hugenholtz P."/>
            <person name="Woyke T."/>
            <person name="Wu D."/>
            <person name="Tindall B."/>
            <person name="Pomrenke H.G."/>
            <person name="Brambilla E."/>
            <person name="Klenk H.-P."/>
            <person name="Eisen J.A."/>
        </authorList>
    </citation>
    <scope>NUCLEOTIDE SEQUENCE [LARGE SCALE GENOMIC DNA]</scope>
    <source>
        <strain>DSM 17132</strain>
    </source>
</reference>
<evidence type="ECO:0000256" key="3">
    <source>
        <dbReference type="ARBA" id="ARBA00005638"/>
    </source>
</evidence>
<dbReference type="PANTHER" id="PTHR11557">
    <property type="entry name" value="PORPHOBILINOGEN DEAMINASE"/>
    <property type="match status" value="1"/>
</dbReference>
<keyword evidence="12" id="KW-1185">Reference proteome</keyword>
<dbReference type="OrthoDB" id="9810298at2"/>
<evidence type="ECO:0000256" key="7">
    <source>
        <dbReference type="ARBA" id="ARBA00048169"/>
    </source>
</evidence>
<dbReference type="GO" id="GO:0006783">
    <property type="term" value="P:heme biosynthetic process"/>
    <property type="evidence" value="ECO:0007669"/>
    <property type="project" value="TreeGrafter"/>
</dbReference>
<keyword evidence="6" id="KW-0627">Porphyrin biosynthesis</keyword>
<dbReference type="SUPFAM" id="SSF53850">
    <property type="entry name" value="Periplasmic binding protein-like II"/>
    <property type="match status" value="1"/>
</dbReference>
<dbReference type="EMBL" id="CP002305">
    <property type="protein sequence ID" value="ADQ16504.1"/>
    <property type="molecule type" value="Genomic_DNA"/>
</dbReference>
<dbReference type="Gene3D" id="3.40.190.10">
    <property type="entry name" value="Periplasmic binding protein-like II"/>
    <property type="match status" value="2"/>
</dbReference>
<accession>E4RQ21</accession>
<dbReference type="EC" id="2.5.1.61" evidence="8"/>
<dbReference type="SUPFAM" id="SSF54782">
    <property type="entry name" value="Porphobilinogen deaminase (hydroxymethylbilane synthase), C-terminal domain"/>
    <property type="match status" value="1"/>
</dbReference>
<gene>
    <name evidence="11" type="ordered locus">Lbys_0744</name>
</gene>
<comment type="catalytic activity">
    <reaction evidence="7">
        <text>4 porphobilinogen + H2O = hydroxymethylbilane + 4 NH4(+)</text>
        <dbReference type="Rhea" id="RHEA:13185"/>
        <dbReference type="ChEBI" id="CHEBI:15377"/>
        <dbReference type="ChEBI" id="CHEBI:28938"/>
        <dbReference type="ChEBI" id="CHEBI:57845"/>
        <dbReference type="ChEBI" id="CHEBI:58126"/>
        <dbReference type="EC" id="2.5.1.61"/>
    </reaction>
</comment>
<dbReference type="Pfam" id="PF01379">
    <property type="entry name" value="Porphobil_deam"/>
    <property type="match status" value="1"/>
</dbReference>
<evidence type="ECO:0000256" key="1">
    <source>
        <dbReference type="ARBA" id="ARBA00002869"/>
    </source>
</evidence>
<comment type="pathway">
    <text evidence="2">Porphyrin-containing compound metabolism; protoporphyrin-IX biosynthesis; coproporphyrinogen-III from 5-aminolevulinate: step 2/4.</text>
</comment>
<evidence type="ECO:0000313" key="11">
    <source>
        <dbReference type="EMBL" id="ADQ16504.1"/>
    </source>
</evidence>
<dbReference type="PIRSF" id="PIRSF001438">
    <property type="entry name" value="4pyrrol_synth_OHMeBilane_synth"/>
    <property type="match status" value="1"/>
</dbReference>
<dbReference type="eggNOG" id="COG0181">
    <property type="taxonomic scope" value="Bacteria"/>
</dbReference>
<comment type="subunit">
    <text evidence="4">Monomer.</text>
</comment>
<comment type="function">
    <text evidence="1">Tetrapolymerization of the monopyrrole PBG into the hydroxymethylbilane pre-uroporphyrinogen in several discrete steps.</text>
</comment>
<feature type="domain" description="Porphobilinogen deaminase C-terminal" evidence="10">
    <location>
        <begin position="220"/>
        <end position="287"/>
    </location>
</feature>
<evidence type="ECO:0000256" key="2">
    <source>
        <dbReference type="ARBA" id="ARBA00004735"/>
    </source>
</evidence>
<dbReference type="InterPro" id="IPR022417">
    <property type="entry name" value="Porphobilin_deaminase_N"/>
</dbReference>
<organism evidence="11 12">
    <name type="scientific">Leadbetterella byssophila (strain DSM 17132 / JCM 16389 / KACC 11308 / NBRC 106382 / 4M15)</name>
    <dbReference type="NCBI Taxonomy" id="649349"/>
    <lineage>
        <taxon>Bacteria</taxon>
        <taxon>Pseudomonadati</taxon>
        <taxon>Bacteroidota</taxon>
        <taxon>Cytophagia</taxon>
        <taxon>Cytophagales</taxon>
        <taxon>Leadbetterellaceae</taxon>
        <taxon>Leadbetterella</taxon>
    </lineage>
</organism>
<dbReference type="KEGG" id="lby:Lbys_0744"/>
<dbReference type="GO" id="GO:0005737">
    <property type="term" value="C:cytoplasm"/>
    <property type="evidence" value="ECO:0007669"/>
    <property type="project" value="UniProtKB-UniRule"/>
</dbReference>
<dbReference type="AlphaFoldDB" id="E4RQ21"/>
<dbReference type="NCBIfam" id="TIGR00212">
    <property type="entry name" value="hemC"/>
    <property type="match status" value="1"/>
</dbReference>
<dbReference type="HOGENOM" id="CLU_019704_0_2_10"/>
<evidence type="ECO:0000256" key="8">
    <source>
        <dbReference type="NCBIfam" id="TIGR00212"/>
    </source>
</evidence>
<dbReference type="RefSeq" id="WP_013407556.1">
    <property type="nucleotide sequence ID" value="NC_014655.1"/>
</dbReference>
<evidence type="ECO:0000259" key="10">
    <source>
        <dbReference type="Pfam" id="PF03900"/>
    </source>
</evidence>
<evidence type="ECO:0000313" key="12">
    <source>
        <dbReference type="Proteomes" id="UP000007435"/>
    </source>
</evidence>
<evidence type="ECO:0000256" key="4">
    <source>
        <dbReference type="ARBA" id="ARBA00011245"/>
    </source>
</evidence>
<evidence type="ECO:0000259" key="9">
    <source>
        <dbReference type="Pfam" id="PF01379"/>
    </source>
</evidence>
<name>E4RQ21_LEAB4</name>
<dbReference type="InterPro" id="IPR036803">
    <property type="entry name" value="Porphobilinogen_deaminase_C_sf"/>
</dbReference>
<dbReference type="InterPro" id="IPR022418">
    <property type="entry name" value="Porphobilinogen_deaminase_C"/>
</dbReference>